<name>A7RUA1_NEMVE</name>
<dbReference type="HOGENOM" id="CLU_016785_9_1_1"/>
<dbReference type="EMBL" id="DS469539">
    <property type="protein sequence ID" value="EDO44978.1"/>
    <property type="molecule type" value="Genomic_DNA"/>
</dbReference>
<dbReference type="PhylomeDB" id="A7RUA1"/>
<dbReference type="SUPFAM" id="SSF51197">
    <property type="entry name" value="Clavaminate synthase-like"/>
    <property type="match status" value="1"/>
</dbReference>
<organism evidence="2 3">
    <name type="scientific">Nematostella vectensis</name>
    <name type="common">Starlet sea anemone</name>
    <dbReference type="NCBI Taxonomy" id="45351"/>
    <lineage>
        <taxon>Eukaryota</taxon>
        <taxon>Metazoa</taxon>
        <taxon>Cnidaria</taxon>
        <taxon>Anthozoa</taxon>
        <taxon>Hexacorallia</taxon>
        <taxon>Actiniaria</taxon>
        <taxon>Edwardsiidae</taxon>
        <taxon>Nematostella</taxon>
    </lineage>
</organism>
<dbReference type="GO" id="GO:0016706">
    <property type="term" value="F:2-oxoglutarate-dependent dioxygenase activity"/>
    <property type="evidence" value="ECO:0000318"/>
    <property type="project" value="GO_Central"/>
</dbReference>
<evidence type="ECO:0000313" key="3">
    <source>
        <dbReference type="Proteomes" id="UP000001593"/>
    </source>
</evidence>
<feature type="domain" description="JmjC" evidence="1">
    <location>
        <begin position="93"/>
        <end position="228"/>
    </location>
</feature>
<protein>
    <recommendedName>
        <fullName evidence="1">JmjC domain-containing protein</fullName>
    </recommendedName>
</protein>
<evidence type="ECO:0000259" key="1">
    <source>
        <dbReference type="PROSITE" id="PS51184"/>
    </source>
</evidence>
<reference evidence="2 3" key="1">
    <citation type="journal article" date="2007" name="Science">
        <title>Sea anemone genome reveals ancestral eumetazoan gene repertoire and genomic organization.</title>
        <authorList>
            <person name="Putnam N.H."/>
            <person name="Srivastava M."/>
            <person name="Hellsten U."/>
            <person name="Dirks B."/>
            <person name="Chapman J."/>
            <person name="Salamov A."/>
            <person name="Terry A."/>
            <person name="Shapiro H."/>
            <person name="Lindquist E."/>
            <person name="Kapitonov V.V."/>
            <person name="Jurka J."/>
            <person name="Genikhovich G."/>
            <person name="Grigoriev I.V."/>
            <person name="Lucas S.M."/>
            <person name="Steele R.E."/>
            <person name="Finnerty J.R."/>
            <person name="Technau U."/>
            <person name="Martindale M.Q."/>
            <person name="Rokhsar D.S."/>
        </authorList>
    </citation>
    <scope>NUCLEOTIDE SEQUENCE [LARGE SCALE GENOMIC DNA]</scope>
    <source>
        <strain evidence="3">CH2 X CH6</strain>
    </source>
</reference>
<feature type="non-terminal residue" evidence="2">
    <location>
        <position position="1"/>
    </location>
</feature>
<keyword evidence="3" id="KW-1185">Reference proteome</keyword>
<dbReference type="Pfam" id="PF13621">
    <property type="entry name" value="Cupin_8"/>
    <property type="match status" value="1"/>
</dbReference>
<sequence>IPTLKYSPSGSDFYHRYVHGRQPVVIRGAANHWPAKEKWKNETYLRQKSGTEAFTVDTRKKFDGKVSVRKPLTISEFLDIYKTEPVYLDSPFPPSKLLHDLYLPPILNCEELSSTISQMTLLFSNGNTTSAFHHDGYDNVIVLLSGTKHFILIDSKYSDDVYADDAKLFPGVLPFDPEKIDFKAFPKLAKVPFYEITLYEGDMIYIPQYWWHIVRSYGSPNIAVNSWF</sequence>
<dbReference type="InterPro" id="IPR003347">
    <property type="entry name" value="JmjC_dom"/>
</dbReference>
<dbReference type="Proteomes" id="UP000001593">
    <property type="component" value="Unassembled WGS sequence"/>
</dbReference>
<dbReference type="SMART" id="SM00558">
    <property type="entry name" value="JmjC"/>
    <property type="match status" value="1"/>
</dbReference>
<dbReference type="PROSITE" id="PS51184">
    <property type="entry name" value="JMJC"/>
    <property type="match status" value="1"/>
</dbReference>
<evidence type="ECO:0000313" key="2">
    <source>
        <dbReference type="EMBL" id="EDO44978.1"/>
    </source>
</evidence>
<dbReference type="PANTHER" id="PTHR12461">
    <property type="entry name" value="HYPOXIA-INDUCIBLE FACTOR 1 ALPHA INHIBITOR-RELATED"/>
    <property type="match status" value="1"/>
</dbReference>
<dbReference type="STRING" id="45351.A7RUA1"/>
<dbReference type="AlphaFoldDB" id="A7RUA1"/>
<gene>
    <name evidence="2" type="ORF">NEMVEDRAFT_v1g93732</name>
</gene>
<dbReference type="InterPro" id="IPR041667">
    <property type="entry name" value="Cupin_8"/>
</dbReference>
<dbReference type="OMA" id="PILNCEE"/>
<dbReference type="PANTHER" id="PTHR12461:SF91">
    <property type="entry name" value="JMJC DOMAIN-CONTAINING PROTEIN"/>
    <property type="match status" value="1"/>
</dbReference>
<dbReference type="eggNOG" id="KOG2132">
    <property type="taxonomic scope" value="Eukaryota"/>
</dbReference>
<feature type="non-terminal residue" evidence="2">
    <location>
        <position position="228"/>
    </location>
</feature>
<accession>A7RUA1</accession>
<dbReference type="InParanoid" id="A7RUA1"/>
<dbReference type="Gene3D" id="2.60.120.650">
    <property type="entry name" value="Cupin"/>
    <property type="match status" value="1"/>
</dbReference>
<proteinExistence type="predicted"/>